<name>A0ACB8QVD6_9AGAM</name>
<keyword evidence="2" id="KW-1185">Reference proteome</keyword>
<evidence type="ECO:0000313" key="2">
    <source>
        <dbReference type="Proteomes" id="UP000814128"/>
    </source>
</evidence>
<dbReference type="Proteomes" id="UP000814128">
    <property type="component" value="Unassembled WGS sequence"/>
</dbReference>
<evidence type="ECO:0000313" key="1">
    <source>
        <dbReference type="EMBL" id="KAI0035874.1"/>
    </source>
</evidence>
<reference evidence="1" key="2">
    <citation type="journal article" date="2022" name="New Phytol.">
        <title>Evolutionary transition to the ectomycorrhizal habit in the genomes of a hyperdiverse lineage of mushroom-forming fungi.</title>
        <authorList>
            <person name="Looney B."/>
            <person name="Miyauchi S."/>
            <person name="Morin E."/>
            <person name="Drula E."/>
            <person name="Courty P.E."/>
            <person name="Kohler A."/>
            <person name="Kuo A."/>
            <person name="LaButti K."/>
            <person name="Pangilinan J."/>
            <person name="Lipzen A."/>
            <person name="Riley R."/>
            <person name="Andreopoulos W."/>
            <person name="He G."/>
            <person name="Johnson J."/>
            <person name="Nolan M."/>
            <person name="Tritt A."/>
            <person name="Barry K.W."/>
            <person name="Grigoriev I.V."/>
            <person name="Nagy L.G."/>
            <person name="Hibbett D."/>
            <person name="Henrissat B."/>
            <person name="Matheny P.B."/>
            <person name="Labbe J."/>
            <person name="Martin F.M."/>
        </authorList>
    </citation>
    <scope>NUCLEOTIDE SEQUENCE</scope>
    <source>
        <strain evidence="1">EC-137</strain>
    </source>
</reference>
<protein>
    <submittedName>
        <fullName evidence="1">Uncharacterized protein</fullName>
    </submittedName>
</protein>
<organism evidence="1 2">
    <name type="scientific">Vararia minispora EC-137</name>
    <dbReference type="NCBI Taxonomy" id="1314806"/>
    <lineage>
        <taxon>Eukaryota</taxon>
        <taxon>Fungi</taxon>
        <taxon>Dikarya</taxon>
        <taxon>Basidiomycota</taxon>
        <taxon>Agaricomycotina</taxon>
        <taxon>Agaricomycetes</taxon>
        <taxon>Russulales</taxon>
        <taxon>Lachnocladiaceae</taxon>
        <taxon>Vararia</taxon>
    </lineage>
</organism>
<gene>
    <name evidence="1" type="ORF">K488DRAFT_82634</name>
</gene>
<proteinExistence type="predicted"/>
<sequence>MTSGMTSPVIQASAELATHPLLKFLPASTFLPVELLDVLNHTYFLHLLSTDPSKVVPPGKSVLSMMTKPHAAAGVEAHPALKAQVEEVVHKAFWDAAFEALSLPESGEQLARLKLLYNDLYDALQPLLPPNHRILLALSSPFEPTSAPLLSAVIHLRETLVALKERCAPLRDAYIEILLKRLSNPPSQNQTVELARLIIDSGRDILKLSEMMKDDLSQFVLGTMSEPELRGIIHSETRSRERGLILDLWKTPSIIAGLIQAWHSELFSPYMDVVVPPERRWVARLMQALAEPTPVACSLPTKLVSTADSSDVTLPSPLPNTLPPPFFFSTPALEYAQNLLQALVIVAALRALLPPDVDPSFSARVWTLLESSIESPYPSTDDTKLAHLADEVIRARGLVDIEEEARLRAAVSRTLQVQDPAFALLQRRLITALEARLAEVPQPLRSELPSVMRAGRHRPEVSAGVNTARSREDEAVREWEGFYVKGFEDALVKEKVRETGARLRKEVRWLEEVWGKELQIE</sequence>
<comment type="caution">
    <text evidence="1">The sequence shown here is derived from an EMBL/GenBank/DDBJ whole genome shotgun (WGS) entry which is preliminary data.</text>
</comment>
<accession>A0ACB8QVD6</accession>
<dbReference type="EMBL" id="MU273478">
    <property type="protein sequence ID" value="KAI0035874.1"/>
    <property type="molecule type" value="Genomic_DNA"/>
</dbReference>
<reference evidence="1" key="1">
    <citation type="submission" date="2021-02" db="EMBL/GenBank/DDBJ databases">
        <authorList>
            <consortium name="DOE Joint Genome Institute"/>
            <person name="Ahrendt S."/>
            <person name="Looney B.P."/>
            <person name="Miyauchi S."/>
            <person name="Morin E."/>
            <person name="Drula E."/>
            <person name="Courty P.E."/>
            <person name="Chicoki N."/>
            <person name="Fauchery L."/>
            <person name="Kohler A."/>
            <person name="Kuo A."/>
            <person name="Labutti K."/>
            <person name="Pangilinan J."/>
            <person name="Lipzen A."/>
            <person name="Riley R."/>
            <person name="Andreopoulos W."/>
            <person name="He G."/>
            <person name="Johnson J."/>
            <person name="Barry K.W."/>
            <person name="Grigoriev I.V."/>
            <person name="Nagy L."/>
            <person name="Hibbett D."/>
            <person name="Henrissat B."/>
            <person name="Matheny P.B."/>
            <person name="Labbe J."/>
            <person name="Martin F."/>
        </authorList>
    </citation>
    <scope>NUCLEOTIDE SEQUENCE</scope>
    <source>
        <strain evidence="1">EC-137</strain>
    </source>
</reference>